<dbReference type="GeneID" id="14875310"/>
<proteinExistence type="predicted"/>
<dbReference type="CDD" id="cd00051">
    <property type="entry name" value="EFh"/>
    <property type="match status" value="1"/>
</dbReference>
<dbReference type="Gene3D" id="1.10.238.10">
    <property type="entry name" value="EF-hand"/>
    <property type="match status" value="1"/>
</dbReference>
<reference evidence="6" key="1">
    <citation type="journal article" date="2011" name="Genome Res.">
        <title>Phylogeny-wide analysis of social amoeba genomes highlights ancient origins for complex intercellular communication.</title>
        <authorList>
            <person name="Heidel A.J."/>
            <person name="Lawal H.M."/>
            <person name="Felder M."/>
            <person name="Schilde C."/>
            <person name="Helps N.R."/>
            <person name="Tunggal B."/>
            <person name="Rivero F."/>
            <person name="John U."/>
            <person name="Schleicher M."/>
            <person name="Eichinger L."/>
            <person name="Platzer M."/>
            <person name="Noegel A.A."/>
            <person name="Schaap P."/>
            <person name="Gloeckner G."/>
        </authorList>
    </citation>
    <scope>NUCLEOTIDE SEQUENCE [LARGE SCALE GENOMIC DNA]</scope>
    <source>
        <strain evidence="6">SH3</strain>
    </source>
</reference>
<evidence type="ECO:0000313" key="6">
    <source>
        <dbReference type="Proteomes" id="UP000007797"/>
    </source>
</evidence>
<evidence type="ECO:0000313" key="5">
    <source>
        <dbReference type="EMBL" id="EGG22738.1"/>
    </source>
</evidence>
<dbReference type="GO" id="GO:0005884">
    <property type="term" value="C:actin filament"/>
    <property type="evidence" value="ECO:0007669"/>
    <property type="project" value="TreeGrafter"/>
</dbReference>
<dbReference type="GO" id="GO:0032587">
    <property type="term" value="C:ruffle membrane"/>
    <property type="evidence" value="ECO:0007669"/>
    <property type="project" value="TreeGrafter"/>
</dbReference>
<evidence type="ECO:0000256" key="1">
    <source>
        <dbReference type="ARBA" id="ARBA00022723"/>
    </source>
</evidence>
<organism evidence="5 6">
    <name type="scientific">Cavenderia fasciculata</name>
    <name type="common">Slime mold</name>
    <name type="synonym">Dictyostelium fasciculatum</name>
    <dbReference type="NCBI Taxonomy" id="261658"/>
    <lineage>
        <taxon>Eukaryota</taxon>
        <taxon>Amoebozoa</taxon>
        <taxon>Evosea</taxon>
        <taxon>Eumycetozoa</taxon>
        <taxon>Dictyostelia</taxon>
        <taxon>Acytosteliales</taxon>
        <taxon>Cavenderiaceae</taxon>
        <taxon>Cavenderia</taxon>
    </lineage>
</organism>
<dbReference type="GO" id="GO:0097178">
    <property type="term" value="P:ruffle assembly"/>
    <property type="evidence" value="ECO:0007669"/>
    <property type="project" value="TreeGrafter"/>
</dbReference>
<dbReference type="PROSITE" id="PS00018">
    <property type="entry name" value="EF_HAND_1"/>
    <property type="match status" value="1"/>
</dbReference>
<dbReference type="PANTHER" id="PTHR10356:SF0">
    <property type="entry name" value="CALCIUM-BINDING PROTEIN B"/>
    <property type="match status" value="1"/>
</dbReference>
<dbReference type="InterPro" id="IPR002048">
    <property type="entry name" value="EF_hand_dom"/>
</dbReference>
<dbReference type="RefSeq" id="XP_004360589.1">
    <property type="nucleotide sequence ID" value="XM_004360532.1"/>
</dbReference>
<name>F4PM35_CACFS</name>
<dbReference type="GO" id="GO:0051015">
    <property type="term" value="F:actin filament binding"/>
    <property type="evidence" value="ECO:0007669"/>
    <property type="project" value="TreeGrafter"/>
</dbReference>
<dbReference type="GO" id="GO:0051017">
    <property type="term" value="P:actin filament bundle assembly"/>
    <property type="evidence" value="ECO:0007669"/>
    <property type="project" value="TreeGrafter"/>
</dbReference>
<dbReference type="GO" id="GO:0005509">
    <property type="term" value="F:calcium ion binding"/>
    <property type="evidence" value="ECO:0007669"/>
    <property type="project" value="InterPro"/>
</dbReference>
<evidence type="ECO:0000256" key="2">
    <source>
        <dbReference type="ARBA" id="ARBA00022737"/>
    </source>
</evidence>
<gene>
    <name evidence="5" type="primary">cbpB</name>
    <name evidence="5" type="ORF">DFA_04868</name>
</gene>
<dbReference type="InterPro" id="IPR042433">
    <property type="entry name" value="AIF1/AIF1L"/>
</dbReference>
<keyword evidence="6" id="KW-1185">Reference proteome</keyword>
<dbReference type="OrthoDB" id="13376at2759"/>
<keyword evidence="1" id="KW-0479">Metal-binding</keyword>
<evidence type="ECO:0000259" key="4">
    <source>
        <dbReference type="PROSITE" id="PS50222"/>
    </source>
</evidence>
<keyword evidence="2" id="KW-0677">Repeat</keyword>
<dbReference type="PANTHER" id="PTHR10356">
    <property type="entry name" value="ALLOGRAFT INFLAMMATORY FACTOR-1"/>
    <property type="match status" value="1"/>
</dbReference>
<dbReference type="SUPFAM" id="SSF47473">
    <property type="entry name" value="EF-hand"/>
    <property type="match status" value="1"/>
</dbReference>
<dbReference type="InterPro" id="IPR011992">
    <property type="entry name" value="EF-hand-dom_pair"/>
</dbReference>
<dbReference type="Proteomes" id="UP000007797">
    <property type="component" value="Unassembled WGS sequence"/>
</dbReference>
<dbReference type="OMA" id="MDFGMSV"/>
<dbReference type="PROSITE" id="PS50222">
    <property type="entry name" value="EF_HAND_2"/>
    <property type="match status" value="1"/>
</dbReference>
<dbReference type="InterPro" id="IPR018247">
    <property type="entry name" value="EF_Hand_1_Ca_BS"/>
</dbReference>
<dbReference type="KEGG" id="dfa:DFA_04868"/>
<sequence length="143" mass="16480">MTTHSHQGGKVFGQLKKQQENDLDSISAEFPEVEEALIQKYKEQFMAYDVNNSGDIDMMELKLMLERVGQTKTHLELKKMMAEVSSNGETITFRDFLVMMTGKKSSILQKILMFEEMTKKPETPKGPPPKKSITDFFNKIKKR</sequence>
<dbReference type="AlphaFoldDB" id="F4PM35"/>
<protein>
    <submittedName>
        <fullName evidence="5">Calcium-binding protein</fullName>
    </submittedName>
</protein>
<evidence type="ECO:0000256" key="3">
    <source>
        <dbReference type="ARBA" id="ARBA00022837"/>
    </source>
</evidence>
<dbReference type="Pfam" id="PF21008">
    <property type="entry name" value="AIF-1"/>
    <property type="match status" value="1"/>
</dbReference>
<dbReference type="STRING" id="1054147.F4PM35"/>
<dbReference type="EMBL" id="GL883008">
    <property type="protein sequence ID" value="EGG22738.1"/>
    <property type="molecule type" value="Genomic_DNA"/>
</dbReference>
<accession>F4PM35</accession>
<dbReference type="SMART" id="SM00054">
    <property type="entry name" value="EFh"/>
    <property type="match status" value="2"/>
</dbReference>
<feature type="domain" description="EF-hand" evidence="4">
    <location>
        <begin position="36"/>
        <end position="71"/>
    </location>
</feature>
<keyword evidence="3" id="KW-0106">Calcium</keyword>
<dbReference type="InterPro" id="IPR049025">
    <property type="entry name" value="AIF-1_EF_pair"/>
</dbReference>